<evidence type="ECO:0000313" key="7">
    <source>
        <dbReference type="EMBL" id="SNZ12006.1"/>
    </source>
</evidence>
<dbReference type="InterPro" id="IPR033749">
    <property type="entry name" value="Polyprenyl_synt_CS"/>
</dbReference>
<dbReference type="Pfam" id="PF00348">
    <property type="entry name" value="polyprenyl_synt"/>
    <property type="match status" value="1"/>
</dbReference>
<evidence type="ECO:0000256" key="4">
    <source>
        <dbReference type="ARBA" id="ARBA00022842"/>
    </source>
</evidence>
<dbReference type="AlphaFoldDB" id="A0A285NVU5"/>
<organism evidence="7 8">
    <name type="scientific">Natronoarchaeum philippinense</name>
    <dbReference type="NCBI Taxonomy" id="558529"/>
    <lineage>
        <taxon>Archaea</taxon>
        <taxon>Methanobacteriati</taxon>
        <taxon>Methanobacteriota</taxon>
        <taxon>Stenosarchaea group</taxon>
        <taxon>Halobacteria</taxon>
        <taxon>Halobacteriales</taxon>
        <taxon>Natronoarchaeaceae</taxon>
    </lineage>
</organism>
<dbReference type="Gene3D" id="1.10.600.10">
    <property type="entry name" value="Farnesyl Diphosphate Synthase"/>
    <property type="match status" value="1"/>
</dbReference>
<dbReference type="RefSeq" id="WP_097008443.1">
    <property type="nucleotide sequence ID" value="NZ_OBEJ01000002.1"/>
</dbReference>
<dbReference type="InterPro" id="IPR008949">
    <property type="entry name" value="Isoprenoid_synthase_dom_sf"/>
</dbReference>
<dbReference type="SFLD" id="SFLDS00005">
    <property type="entry name" value="Isoprenoid_Synthase_Type_I"/>
    <property type="match status" value="1"/>
</dbReference>
<dbReference type="PANTHER" id="PTHR43281:SF1">
    <property type="entry name" value="FARNESYL DIPHOSPHATE SYNTHASE"/>
    <property type="match status" value="1"/>
</dbReference>
<accession>A0A285NVU5</accession>
<proteinExistence type="inferred from homology"/>
<protein>
    <submittedName>
        <fullName evidence="7">Farnesyl-diphosphate synthase</fullName>
    </submittedName>
</protein>
<evidence type="ECO:0000256" key="1">
    <source>
        <dbReference type="ARBA" id="ARBA00001946"/>
    </source>
</evidence>
<evidence type="ECO:0000256" key="2">
    <source>
        <dbReference type="ARBA" id="ARBA00022679"/>
    </source>
</evidence>
<evidence type="ECO:0000256" key="3">
    <source>
        <dbReference type="ARBA" id="ARBA00022723"/>
    </source>
</evidence>
<comment type="cofactor">
    <cofactor evidence="1">
        <name>Mg(2+)</name>
        <dbReference type="ChEBI" id="CHEBI:18420"/>
    </cofactor>
</comment>
<dbReference type="PANTHER" id="PTHR43281">
    <property type="entry name" value="FARNESYL DIPHOSPHATE SYNTHASE"/>
    <property type="match status" value="1"/>
</dbReference>
<evidence type="ECO:0000313" key="8">
    <source>
        <dbReference type="Proteomes" id="UP000219453"/>
    </source>
</evidence>
<evidence type="ECO:0000256" key="5">
    <source>
        <dbReference type="ARBA" id="ARBA00023229"/>
    </source>
</evidence>
<dbReference type="CDD" id="cd00685">
    <property type="entry name" value="Trans_IPPS_HT"/>
    <property type="match status" value="1"/>
</dbReference>
<keyword evidence="3" id="KW-0479">Metal-binding</keyword>
<name>A0A285NVU5_NATPI</name>
<dbReference type="EMBL" id="OBEJ01000002">
    <property type="protein sequence ID" value="SNZ12006.1"/>
    <property type="molecule type" value="Genomic_DNA"/>
</dbReference>
<dbReference type="OrthoDB" id="106922at2157"/>
<gene>
    <name evidence="7" type="ORF">SAMN06269185_1458</name>
</gene>
<keyword evidence="5" id="KW-0414">Isoprene biosynthesis</keyword>
<reference evidence="7 8" key="1">
    <citation type="submission" date="2017-09" db="EMBL/GenBank/DDBJ databases">
        <authorList>
            <person name="Ehlers B."/>
            <person name="Leendertz F.H."/>
        </authorList>
    </citation>
    <scope>NUCLEOTIDE SEQUENCE [LARGE SCALE GENOMIC DNA]</scope>
    <source>
        <strain evidence="7 8">DSM 27208</strain>
    </source>
</reference>
<dbReference type="GO" id="GO:0046872">
    <property type="term" value="F:metal ion binding"/>
    <property type="evidence" value="ECO:0007669"/>
    <property type="project" value="UniProtKB-KW"/>
</dbReference>
<dbReference type="SFLD" id="SFLDG01017">
    <property type="entry name" value="Polyprenyl_Transferase_Like"/>
    <property type="match status" value="1"/>
</dbReference>
<dbReference type="SUPFAM" id="SSF48576">
    <property type="entry name" value="Terpenoid synthases"/>
    <property type="match status" value="1"/>
</dbReference>
<evidence type="ECO:0000256" key="6">
    <source>
        <dbReference type="RuleBase" id="RU004466"/>
    </source>
</evidence>
<dbReference type="PROSITE" id="PS00723">
    <property type="entry name" value="POLYPRENYL_SYNTHASE_1"/>
    <property type="match status" value="1"/>
</dbReference>
<dbReference type="GO" id="GO:0004659">
    <property type="term" value="F:prenyltransferase activity"/>
    <property type="evidence" value="ECO:0007669"/>
    <property type="project" value="InterPro"/>
</dbReference>
<dbReference type="GO" id="GO:0008299">
    <property type="term" value="P:isoprenoid biosynthetic process"/>
    <property type="evidence" value="ECO:0007669"/>
    <property type="project" value="UniProtKB-KW"/>
</dbReference>
<keyword evidence="2 6" id="KW-0808">Transferase</keyword>
<keyword evidence="8" id="KW-1185">Reference proteome</keyword>
<keyword evidence="4" id="KW-0460">Magnesium</keyword>
<dbReference type="PROSITE" id="PS00444">
    <property type="entry name" value="POLYPRENYL_SYNTHASE_2"/>
    <property type="match status" value="1"/>
</dbReference>
<sequence length="280" mass="29928">MEFLEHRRTLVEDRLEAVIEGVEPSELADEVGHVALSGGKRVRPIVTMLACEAAGGDAEDAVDFGVGIELVHNASLVVDDVIDQSEVRRGVDSAWTAFGYGPAIIASDGLLGEAFELFSSEPRAMQAATEAMIELGEGEATELVAIPSNEDEYMQLARRKTGALFRAAAELGAIAADADPFAVEAFGEYAERVGVAFQIRDDVLDATADADELGKPTGQDAEMGRPSVVQVTQLTTEEANAKAREEADRALAALERTDAADTEAGEYLRDLAEFVVVRER</sequence>
<comment type="similarity">
    <text evidence="6">Belongs to the FPP/GGPP synthase family.</text>
</comment>
<dbReference type="InterPro" id="IPR000092">
    <property type="entry name" value="Polyprenyl_synt"/>
</dbReference>
<dbReference type="Proteomes" id="UP000219453">
    <property type="component" value="Unassembled WGS sequence"/>
</dbReference>